<dbReference type="GO" id="GO:0001764">
    <property type="term" value="P:neuron migration"/>
    <property type="evidence" value="ECO:0007669"/>
    <property type="project" value="TreeGrafter"/>
</dbReference>
<evidence type="ECO:0000313" key="6">
    <source>
        <dbReference type="EMBL" id="KAK2548220.1"/>
    </source>
</evidence>
<dbReference type="SMART" id="SM00765">
    <property type="entry name" value="MANEC"/>
    <property type="match status" value="1"/>
</dbReference>
<feature type="domain" description="Seven cysteines N-terminal" evidence="5">
    <location>
        <begin position="364"/>
        <end position="448"/>
    </location>
</feature>
<proteinExistence type="predicted"/>
<name>A0AAD9PSG2_ACRCE</name>
<dbReference type="AlphaFoldDB" id="A0AAD9PSG2"/>
<keyword evidence="7" id="KW-1185">Reference proteome</keyword>
<evidence type="ECO:0000256" key="3">
    <source>
        <dbReference type="ARBA" id="ARBA00023136"/>
    </source>
</evidence>
<keyword evidence="4" id="KW-0325">Glycoprotein</keyword>
<dbReference type="EMBL" id="JARQWQ010000152">
    <property type="protein sequence ID" value="KAK2548220.1"/>
    <property type="molecule type" value="Genomic_DNA"/>
</dbReference>
<organism evidence="6 7">
    <name type="scientific">Acropora cervicornis</name>
    <name type="common">Staghorn coral</name>
    <dbReference type="NCBI Taxonomy" id="6130"/>
    <lineage>
        <taxon>Eukaryota</taxon>
        <taxon>Metazoa</taxon>
        <taxon>Cnidaria</taxon>
        <taxon>Anthozoa</taxon>
        <taxon>Hexacorallia</taxon>
        <taxon>Scleractinia</taxon>
        <taxon>Astrocoeniina</taxon>
        <taxon>Acroporidae</taxon>
        <taxon>Acropora</taxon>
    </lineage>
</organism>
<sequence>MADSMETCIQMCCDKDDCEMAFMPGDHCYGVDCFSQEHCEITTVKPSNLSVKIAATNYEAIISVSVEDPSTQEELHCTQSPILKNVTLRGGIKAGNFSDLGDEKNMHMCIALCCERKTCDLAFMIGGTCVAVDCFSEELCQAVKARPTQYEPQIAFIRRRELQRPKANRGLSRKVLFLFYFVAANVLPTAPSPQIPTMKIHEIISDKLPHPTILKTSSCSSSKIYPNVTLLGGIKSGNFTSLGKTRNMQECIGKSCDLGQGDMAFMLGSYCYSVSCYSDRVCQTIPAQPSKFYPRIAFLKWAPKITEEGRKPQTSFIDLRSNIFGNTPRIYEDILCNNKYYENYFSLNSRFNPELLEDEGAGYPSIPKCTRSQILYNHTLLGGLRAGNFTEIAEVDSIETCAALCCAEQTCDLALLLGENCYAGDCASKELCIPVPVNQMANRGSRIAYITSRKKNA</sequence>
<dbReference type="InterPro" id="IPR029865">
    <property type="entry name" value="KIAA0319-like"/>
</dbReference>
<dbReference type="GO" id="GO:0016020">
    <property type="term" value="C:membrane"/>
    <property type="evidence" value="ECO:0007669"/>
    <property type="project" value="UniProtKB-SubCell"/>
</dbReference>
<evidence type="ECO:0000256" key="1">
    <source>
        <dbReference type="ARBA" id="ARBA00004370"/>
    </source>
</evidence>
<dbReference type="InterPro" id="IPR013980">
    <property type="entry name" value="MANSC_dom"/>
</dbReference>
<accession>A0AAD9PSG2</accession>
<evidence type="ECO:0000256" key="2">
    <source>
        <dbReference type="ARBA" id="ARBA00022729"/>
    </source>
</evidence>
<gene>
    <name evidence="6" type="ORF">P5673_031622</name>
</gene>
<dbReference type="Proteomes" id="UP001249851">
    <property type="component" value="Unassembled WGS sequence"/>
</dbReference>
<keyword evidence="3" id="KW-0472">Membrane</keyword>
<dbReference type="Pfam" id="PF23597">
    <property type="entry name" value="KIAA0319_N"/>
    <property type="match status" value="4"/>
</dbReference>
<comment type="caution">
    <text evidence="6">The sequence shown here is derived from an EMBL/GenBank/DDBJ whole genome shotgun (WGS) entry which is preliminary data.</text>
</comment>
<dbReference type="PANTHER" id="PTHR46182">
    <property type="entry name" value="FI19480P1"/>
    <property type="match status" value="1"/>
</dbReference>
<reference evidence="6" key="1">
    <citation type="journal article" date="2023" name="G3 (Bethesda)">
        <title>Whole genome assembly and annotation of the endangered Caribbean coral Acropora cervicornis.</title>
        <authorList>
            <person name="Selwyn J.D."/>
            <person name="Vollmer S.V."/>
        </authorList>
    </citation>
    <scope>NUCLEOTIDE SEQUENCE</scope>
    <source>
        <strain evidence="6">K2</strain>
    </source>
</reference>
<evidence type="ECO:0000256" key="4">
    <source>
        <dbReference type="ARBA" id="ARBA00023180"/>
    </source>
</evidence>
<dbReference type="InterPro" id="IPR011106">
    <property type="entry name" value="MANSC_N"/>
</dbReference>
<evidence type="ECO:0000313" key="7">
    <source>
        <dbReference type="Proteomes" id="UP001249851"/>
    </source>
</evidence>
<protein>
    <recommendedName>
        <fullName evidence="5">Seven cysteines N-terminal domain-containing protein</fullName>
    </recommendedName>
</protein>
<keyword evidence="2" id="KW-0732">Signal</keyword>
<dbReference type="PANTHER" id="PTHR46182:SF2">
    <property type="entry name" value="FI19480P1"/>
    <property type="match status" value="1"/>
</dbReference>
<reference evidence="6" key="2">
    <citation type="journal article" date="2023" name="Science">
        <title>Genomic signatures of disease resistance in endangered staghorn corals.</title>
        <authorList>
            <person name="Vollmer S.V."/>
            <person name="Selwyn J.D."/>
            <person name="Despard B.A."/>
            <person name="Roesel C.L."/>
        </authorList>
    </citation>
    <scope>NUCLEOTIDE SEQUENCE</scope>
    <source>
        <strain evidence="6">K2</strain>
    </source>
</reference>
<evidence type="ECO:0000259" key="5">
    <source>
        <dbReference type="SMART" id="SM00765"/>
    </source>
</evidence>
<comment type="subcellular location">
    <subcellularLocation>
        <location evidence="1">Membrane</location>
    </subcellularLocation>
</comment>
<dbReference type="GO" id="GO:0031410">
    <property type="term" value="C:cytoplasmic vesicle"/>
    <property type="evidence" value="ECO:0007669"/>
    <property type="project" value="TreeGrafter"/>
</dbReference>